<dbReference type="InterPro" id="IPR038765">
    <property type="entry name" value="Papain-like_cys_pep_sf"/>
</dbReference>
<evidence type="ECO:0008006" key="4">
    <source>
        <dbReference type="Google" id="ProtNLM"/>
    </source>
</evidence>
<feature type="chain" id="PRO_5025448447" description="Transglutaminase-like domain-containing protein" evidence="1">
    <location>
        <begin position="26"/>
        <end position="581"/>
    </location>
</feature>
<dbReference type="SUPFAM" id="SSF54001">
    <property type="entry name" value="Cysteine proteinases"/>
    <property type="match status" value="1"/>
</dbReference>
<reference evidence="2 3" key="1">
    <citation type="submission" date="2019-04" db="EMBL/GenBank/DDBJ databases">
        <authorList>
            <person name="Van Vliet M D."/>
        </authorList>
    </citation>
    <scope>NUCLEOTIDE SEQUENCE [LARGE SCALE GENOMIC DNA]</scope>
    <source>
        <strain evidence="2 3">F1</strain>
    </source>
</reference>
<dbReference type="EMBL" id="CAAHFG010000001">
    <property type="protein sequence ID" value="VGO12724.1"/>
    <property type="molecule type" value="Genomic_DNA"/>
</dbReference>
<dbReference type="Gene3D" id="1.25.40.10">
    <property type="entry name" value="Tetratricopeptide repeat domain"/>
    <property type="match status" value="1"/>
</dbReference>
<keyword evidence="1" id="KW-0732">Signal</keyword>
<dbReference type="InterPro" id="IPR011990">
    <property type="entry name" value="TPR-like_helical_dom_sf"/>
</dbReference>
<evidence type="ECO:0000313" key="2">
    <source>
        <dbReference type="EMBL" id="VGO12724.1"/>
    </source>
</evidence>
<accession>A0A6C2TZ34</accession>
<gene>
    <name evidence="2" type="ORF">PDESU_01278</name>
</gene>
<proteinExistence type="predicted"/>
<evidence type="ECO:0000256" key="1">
    <source>
        <dbReference type="SAM" id="SignalP"/>
    </source>
</evidence>
<sequence length="581" mass="64972">MNANGRKWRVGVAVLVCGLAFSTRAAPTSEQVRKATQGYVKEGNQLEGIDTISNYLSQQLGKASRISTRELGQLGTAADCVRFMEISRKAKVAPATAQWILASGQRLHQVVDMLDPSDKAGECFRIMGLLKEHDPAGSADYFDLVLAIAVVMDQGGKGRMHGQMGRDLLPVETDPAKVYDYFKALYSSGAAKIDYAKLGASELIFVVVPAPMGELLWARQNVAGSLSGWDEKYSDIDYDHARLNGSRFSWDRGTYTLKAIEEQGGICVDQAYYAVLTARAHGIPAIYFHGSGKSANHAWFAYMKGQGDWLLDVGRYQGDSYTTGYAIHPQTRRQMTDHDVEYTCERSLHSADATQASAYVSIAEVLKGRDPDAALRCARLARELSKKLLRAWEIELGLLVQQRDFDGLTALFADKKDAFREYPDILVESARQIETVLRKNGRNDEADQLMRSAAGAVDDDRDDISRSFENQRINQIIASGDMKKARKELEQMLDDQKDQGNKIFGLIRQYIKLTKDSGQTREAVKFLEGYVEDLVEEYHFPPAYEEGLLELLLSVYQNDGDTKEAEQLKIRIERLRLQQNT</sequence>
<dbReference type="AlphaFoldDB" id="A0A6C2TZ34"/>
<keyword evidence="3" id="KW-1185">Reference proteome</keyword>
<dbReference type="RefSeq" id="WP_136078365.1">
    <property type="nucleotide sequence ID" value="NZ_CAAHFG010000001.1"/>
</dbReference>
<name>A0A6C2TZ34_PONDE</name>
<protein>
    <recommendedName>
        <fullName evidence="4">Transglutaminase-like domain-containing protein</fullName>
    </recommendedName>
</protein>
<dbReference type="Proteomes" id="UP000366872">
    <property type="component" value="Unassembled WGS sequence"/>
</dbReference>
<organism evidence="2 3">
    <name type="scientific">Pontiella desulfatans</name>
    <dbReference type="NCBI Taxonomy" id="2750659"/>
    <lineage>
        <taxon>Bacteria</taxon>
        <taxon>Pseudomonadati</taxon>
        <taxon>Kiritimatiellota</taxon>
        <taxon>Kiritimatiellia</taxon>
        <taxon>Kiritimatiellales</taxon>
        <taxon>Pontiellaceae</taxon>
        <taxon>Pontiella</taxon>
    </lineage>
</organism>
<evidence type="ECO:0000313" key="3">
    <source>
        <dbReference type="Proteomes" id="UP000366872"/>
    </source>
</evidence>
<feature type="signal peptide" evidence="1">
    <location>
        <begin position="1"/>
        <end position="25"/>
    </location>
</feature>